<gene>
    <name evidence="2" type="ORF">TCHU04912_LOCUS20172</name>
</gene>
<feature type="compositionally biased region" description="Basic and acidic residues" evidence="1">
    <location>
        <begin position="13"/>
        <end position="64"/>
    </location>
</feature>
<reference evidence="2" key="1">
    <citation type="submission" date="2021-01" db="EMBL/GenBank/DDBJ databases">
        <authorList>
            <person name="Corre E."/>
            <person name="Pelletier E."/>
            <person name="Niang G."/>
            <person name="Scheremetjew M."/>
            <person name="Finn R."/>
            <person name="Kale V."/>
            <person name="Holt S."/>
            <person name="Cochrane G."/>
            <person name="Meng A."/>
            <person name="Brown T."/>
            <person name="Cohen L."/>
        </authorList>
    </citation>
    <scope>NUCLEOTIDE SEQUENCE</scope>
    <source>
        <strain evidence="2">PLY429</strain>
    </source>
</reference>
<feature type="region of interest" description="Disordered" evidence="1">
    <location>
        <begin position="1"/>
        <end position="89"/>
    </location>
</feature>
<sequence length="109" mass="13068">MEQLQRLWSGRNGDVEPQHKDKLAHSKQVEREAHDYRKAAAQEEKNRRKQDKKDELAAYKEVRHLNGTSKRCAREEREEAKREKRRENGQMCEHGVWKCQICFPHKTTK</sequence>
<evidence type="ECO:0000256" key="1">
    <source>
        <dbReference type="SAM" id="MobiDB-lite"/>
    </source>
</evidence>
<feature type="compositionally biased region" description="Basic and acidic residues" evidence="1">
    <location>
        <begin position="72"/>
        <end position="88"/>
    </location>
</feature>
<dbReference type="AlphaFoldDB" id="A0A7S1T4A6"/>
<accession>A0A7S1T4A6</accession>
<organism evidence="2">
    <name type="scientific">Tetraselmis chuii</name>
    <dbReference type="NCBI Taxonomy" id="63592"/>
    <lineage>
        <taxon>Eukaryota</taxon>
        <taxon>Viridiplantae</taxon>
        <taxon>Chlorophyta</taxon>
        <taxon>core chlorophytes</taxon>
        <taxon>Chlorodendrophyceae</taxon>
        <taxon>Chlorodendrales</taxon>
        <taxon>Chlorodendraceae</taxon>
        <taxon>Tetraselmis</taxon>
    </lineage>
</organism>
<dbReference type="EMBL" id="HBGG01039220">
    <property type="protein sequence ID" value="CAD9220232.1"/>
    <property type="molecule type" value="Transcribed_RNA"/>
</dbReference>
<proteinExistence type="predicted"/>
<evidence type="ECO:0000313" key="2">
    <source>
        <dbReference type="EMBL" id="CAD9220232.1"/>
    </source>
</evidence>
<name>A0A7S1T4A6_9CHLO</name>
<protein>
    <submittedName>
        <fullName evidence="2">Uncharacterized protein</fullName>
    </submittedName>
</protein>